<proteinExistence type="predicted"/>
<dbReference type="AlphaFoldDB" id="A0A0A7GEI4"/>
<gene>
    <name evidence="3" type="ORF">GACE_0255</name>
</gene>
<reference evidence="3 4" key="1">
    <citation type="journal article" date="2015" name="Appl. Environ. Microbiol.">
        <title>The Geoglobus acetivorans genome: Fe(III) reduction, acetate utilization, autotrophic growth, and degradation of aromatic compounds in a hyperthermophilic archaeon.</title>
        <authorList>
            <person name="Mardanov A.V."/>
            <person name="Slododkina G.B."/>
            <person name="Slobodkin A.I."/>
            <person name="Beletsky A.V."/>
            <person name="Gavrilov S.N."/>
            <person name="Kublanov I.V."/>
            <person name="Bonch-Osmolovskaya E.A."/>
            <person name="Skryabin K.G."/>
            <person name="Ravin N.V."/>
        </authorList>
    </citation>
    <scope>NUCLEOTIDE SEQUENCE [LARGE SCALE GENOMIC DNA]</scope>
    <source>
        <strain evidence="3 4">SBH6</strain>
    </source>
</reference>
<comment type="subcellular location">
    <subcellularLocation>
        <location evidence="1">Cytoplasm</location>
    </subcellularLocation>
</comment>
<dbReference type="PANTHER" id="PTHR31661:SF1">
    <property type="entry name" value="CDAN1-INTERACTING NUCLEASE 1"/>
    <property type="match status" value="1"/>
</dbReference>
<evidence type="ECO:0000256" key="2">
    <source>
        <dbReference type="ARBA" id="ARBA00022490"/>
    </source>
</evidence>
<dbReference type="InterPro" id="IPR029404">
    <property type="entry name" value="CDIN1"/>
</dbReference>
<protein>
    <recommendedName>
        <fullName evidence="5">CDAN1-interacting nuclease 1</fullName>
    </recommendedName>
</protein>
<dbReference type="eggNOG" id="arCOG04990">
    <property type="taxonomic scope" value="Archaea"/>
</dbReference>
<evidence type="ECO:0008006" key="5">
    <source>
        <dbReference type="Google" id="ProtNLM"/>
    </source>
</evidence>
<dbReference type="GO" id="GO:0005737">
    <property type="term" value="C:cytoplasm"/>
    <property type="evidence" value="ECO:0007669"/>
    <property type="project" value="UniProtKB-SubCell"/>
</dbReference>
<name>A0A0A7GEI4_GEOAI</name>
<accession>A0A0A7GEI4</accession>
<evidence type="ECO:0000256" key="1">
    <source>
        <dbReference type="ARBA" id="ARBA00004496"/>
    </source>
</evidence>
<evidence type="ECO:0000313" key="3">
    <source>
        <dbReference type="EMBL" id="AIY89312.1"/>
    </source>
</evidence>
<sequence length="311" mass="36793">MLKKDLKGFRDFSKYEQTYPRGTLFGILLQKRIDNVKRRYGDYTSRLPELANHWEKNKEIPGWLRLPPIMRIKLLMKALGMSKKEILKQFSNPENSEFEDLVWSAIYKDFIYSPIAVRNQFARGRVGELIIRDYLESQGIEFKDEKQLRPAKKTPDFYIEDQLEIDGRVIKWIESKALFGDYRTHKLYSKKQYLPYLEMYGDGVVIYWLGKLDNLESHAMLKDYSFIQSKSKFFLLDMKVFLANKNEEEHAEALGASVYQWDVEEDVKTKAFLDETLKLFDSIERNIIVTGWNRSLRTILRNMGLIPVVLK</sequence>
<dbReference type="Proteomes" id="UP000030624">
    <property type="component" value="Chromosome"/>
</dbReference>
<evidence type="ECO:0000313" key="4">
    <source>
        <dbReference type="Proteomes" id="UP000030624"/>
    </source>
</evidence>
<dbReference type="EMBL" id="CP009552">
    <property type="protein sequence ID" value="AIY89312.1"/>
    <property type="molecule type" value="Genomic_DNA"/>
</dbReference>
<organism evidence="3 4">
    <name type="scientific">Geoglobus acetivorans</name>
    <dbReference type="NCBI Taxonomy" id="565033"/>
    <lineage>
        <taxon>Archaea</taxon>
        <taxon>Methanobacteriati</taxon>
        <taxon>Methanobacteriota</taxon>
        <taxon>Archaeoglobi</taxon>
        <taxon>Archaeoglobales</taxon>
        <taxon>Archaeoglobaceae</taxon>
        <taxon>Geoglobus</taxon>
    </lineage>
</organism>
<keyword evidence="2" id="KW-0963">Cytoplasm</keyword>
<dbReference type="STRING" id="565033.GACE_0255"/>
<dbReference type="Pfam" id="PF14811">
    <property type="entry name" value="TPD"/>
    <property type="match status" value="1"/>
</dbReference>
<dbReference type="KEGG" id="gac:GACE_0255"/>
<dbReference type="PANTHER" id="PTHR31661">
    <property type="entry name" value="SIMILAR TO CDNA SEQUENCE BC052040"/>
    <property type="match status" value="1"/>
</dbReference>
<dbReference type="HOGENOM" id="CLU_076808_0_0_2"/>